<dbReference type="Proteomes" id="UP001283361">
    <property type="component" value="Unassembled WGS sequence"/>
</dbReference>
<protein>
    <submittedName>
        <fullName evidence="2">Uncharacterized protein</fullName>
    </submittedName>
</protein>
<dbReference type="AlphaFoldDB" id="A0AAE0YDL0"/>
<evidence type="ECO:0000256" key="1">
    <source>
        <dbReference type="SAM" id="MobiDB-lite"/>
    </source>
</evidence>
<accession>A0AAE0YDL0</accession>
<sequence>MKVLKKRATRNLKPVLGVEVSAGQSNGSSAKSVEHGVSRSRSRSSSRILCDPRHHKTESVYIKVLI</sequence>
<organism evidence="2 3">
    <name type="scientific">Elysia crispata</name>
    <name type="common">lettuce slug</name>
    <dbReference type="NCBI Taxonomy" id="231223"/>
    <lineage>
        <taxon>Eukaryota</taxon>
        <taxon>Metazoa</taxon>
        <taxon>Spiralia</taxon>
        <taxon>Lophotrochozoa</taxon>
        <taxon>Mollusca</taxon>
        <taxon>Gastropoda</taxon>
        <taxon>Heterobranchia</taxon>
        <taxon>Euthyneura</taxon>
        <taxon>Panpulmonata</taxon>
        <taxon>Sacoglossa</taxon>
        <taxon>Placobranchoidea</taxon>
        <taxon>Plakobranchidae</taxon>
        <taxon>Elysia</taxon>
    </lineage>
</organism>
<feature type="compositionally biased region" description="Polar residues" evidence="1">
    <location>
        <begin position="22"/>
        <end position="31"/>
    </location>
</feature>
<evidence type="ECO:0000313" key="3">
    <source>
        <dbReference type="Proteomes" id="UP001283361"/>
    </source>
</evidence>
<feature type="region of interest" description="Disordered" evidence="1">
    <location>
        <begin position="19"/>
        <end position="51"/>
    </location>
</feature>
<name>A0AAE0YDL0_9GAST</name>
<gene>
    <name evidence="2" type="ORF">RRG08_042484</name>
</gene>
<reference evidence="2" key="1">
    <citation type="journal article" date="2023" name="G3 (Bethesda)">
        <title>A reference genome for the long-term kleptoplast-retaining sea slug Elysia crispata morphotype clarki.</title>
        <authorList>
            <person name="Eastman K.E."/>
            <person name="Pendleton A.L."/>
            <person name="Shaikh M.A."/>
            <person name="Suttiyut T."/>
            <person name="Ogas R."/>
            <person name="Tomko P."/>
            <person name="Gavelis G."/>
            <person name="Widhalm J.R."/>
            <person name="Wisecaver J.H."/>
        </authorList>
    </citation>
    <scope>NUCLEOTIDE SEQUENCE</scope>
    <source>
        <strain evidence="2">ECLA1</strain>
    </source>
</reference>
<keyword evidence="3" id="KW-1185">Reference proteome</keyword>
<proteinExistence type="predicted"/>
<comment type="caution">
    <text evidence="2">The sequence shown here is derived from an EMBL/GenBank/DDBJ whole genome shotgun (WGS) entry which is preliminary data.</text>
</comment>
<evidence type="ECO:0000313" key="2">
    <source>
        <dbReference type="EMBL" id="KAK3741117.1"/>
    </source>
</evidence>
<dbReference type="EMBL" id="JAWDGP010006444">
    <property type="protein sequence ID" value="KAK3741117.1"/>
    <property type="molecule type" value="Genomic_DNA"/>
</dbReference>